<dbReference type="Gene3D" id="3.80.10.10">
    <property type="entry name" value="Ribonuclease Inhibitor"/>
    <property type="match status" value="1"/>
</dbReference>
<dbReference type="EMBL" id="CAJVPJ010000071">
    <property type="protein sequence ID" value="CAG8471687.1"/>
    <property type="molecule type" value="Genomic_DNA"/>
</dbReference>
<proteinExistence type="predicted"/>
<dbReference type="AlphaFoldDB" id="A0A9N8VZD6"/>
<reference evidence="1" key="1">
    <citation type="submission" date="2021-06" db="EMBL/GenBank/DDBJ databases">
        <authorList>
            <person name="Kallberg Y."/>
            <person name="Tangrot J."/>
            <person name="Rosling A."/>
        </authorList>
    </citation>
    <scope>NUCLEOTIDE SEQUENCE</scope>
    <source>
        <strain evidence="1">IA702</strain>
    </source>
</reference>
<protein>
    <submittedName>
        <fullName evidence="1">11254_t:CDS:1</fullName>
    </submittedName>
</protein>
<dbReference type="InterPro" id="IPR032675">
    <property type="entry name" value="LRR_dom_sf"/>
</dbReference>
<accession>A0A9N8VZD6</accession>
<evidence type="ECO:0000313" key="1">
    <source>
        <dbReference type="EMBL" id="CAG8471687.1"/>
    </source>
</evidence>
<dbReference type="OrthoDB" id="10330661at2759"/>
<name>A0A9N8VZD6_9GLOM</name>
<dbReference type="SUPFAM" id="SSF52047">
    <property type="entry name" value="RNI-like"/>
    <property type="match status" value="1"/>
</dbReference>
<keyword evidence="2" id="KW-1185">Reference proteome</keyword>
<comment type="caution">
    <text evidence="1">The sequence shown here is derived from an EMBL/GenBank/DDBJ whole genome shotgun (WGS) entry which is preliminary data.</text>
</comment>
<organism evidence="1 2">
    <name type="scientific">Paraglomus occultum</name>
    <dbReference type="NCBI Taxonomy" id="144539"/>
    <lineage>
        <taxon>Eukaryota</taxon>
        <taxon>Fungi</taxon>
        <taxon>Fungi incertae sedis</taxon>
        <taxon>Mucoromycota</taxon>
        <taxon>Glomeromycotina</taxon>
        <taxon>Glomeromycetes</taxon>
        <taxon>Paraglomerales</taxon>
        <taxon>Paraglomeraceae</taxon>
        <taxon>Paraglomus</taxon>
    </lineage>
</organism>
<dbReference type="Proteomes" id="UP000789572">
    <property type="component" value="Unassembled WGS sequence"/>
</dbReference>
<gene>
    <name evidence="1" type="ORF">POCULU_LOCUS1076</name>
</gene>
<sequence>MSSIKSIENLPNELVESIVDYAVECDRFSCEYHIQGPRKRQLMQIAFSCKKLCRAALKILWRNKFDGDFNLASLKLLLGCLSTETKQLLSIDDSTPAMPYDTFINSISLEKLFRYVDEWLEKQGNSQLEKRKEVARELLRLFKSNEEPLEKLRCVGFHENRVWVTNYQVILEPEFNQWIENIHILDIRGTFDFTDLVDTLVSMCTNISSVTFSFYCFGTTPFVKNITTALKLIEAQQALRVLSWSGIQGMQRNREDSAEENERAIYGNDPTEILANLVRHRFTLRELRLAHMDFTNIDLLGELALCQNLQLLTFEYCSNIRARAIEPMMNEAYASLEKIEIINCVDFQAMEDFARDRGVLQNNRDSSDDNSDMWS</sequence>
<evidence type="ECO:0000313" key="2">
    <source>
        <dbReference type="Proteomes" id="UP000789572"/>
    </source>
</evidence>